<dbReference type="PROSITE" id="PS51257">
    <property type="entry name" value="PROKAR_LIPOPROTEIN"/>
    <property type="match status" value="1"/>
</dbReference>
<dbReference type="Proteomes" id="UP001168478">
    <property type="component" value="Unassembled WGS sequence"/>
</dbReference>
<feature type="domain" description="Putative carbohydrate metabolism" evidence="1">
    <location>
        <begin position="136"/>
        <end position="381"/>
    </location>
</feature>
<evidence type="ECO:0000259" key="1">
    <source>
        <dbReference type="Pfam" id="PF13201"/>
    </source>
</evidence>
<protein>
    <submittedName>
        <fullName evidence="3">PCMD domain-containing protein</fullName>
    </submittedName>
</protein>
<dbReference type="Gene3D" id="2.60.40.2340">
    <property type="match status" value="1"/>
</dbReference>
<organism evidence="3 5">
    <name type="scientific">Leyella lascolaii</name>
    <dbReference type="NCBI Taxonomy" id="1776379"/>
    <lineage>
        <taxon>Bacteria</taxon>
        <taxon>Pseudomonadati</taxon>
        <taxon>Bacteroidota</taxon>
        <taxon>Bacteroidia</taxon>
        <taxon>Bacteroidales</taxon>
        <taxon>Prevotellaceae</taxon>
        <taxon>Leyella</taxon>
    </lineage>
</organism>
<proteinExistence type="predicted"/>
<dbReference type="EMBL" id="JAUEIE010000001">
    <property type="protein sequence ID" value="MDN0021461.1"/>
    <property type="molecule type" value="Genomic_DNA"/>
</dbReference>
<reference evidence="3" key="2">
    <citation type="submission" date="2023-08" db="EMBL/GenBank/DDBJ databases">
        <title>Identification and characterization of horizontal gene transfer across gut microbiota members of farm animals based on homology search.</title>
        <authorList>
            <person name="Schwarzerova J."/>
            <person name="Nykrynova M."/>
            <person name="Jureckova K."/>
            <person name="Cejkova D."/>
            <person name="Rychlik I."/>
        </authorList>
    </citation>
    <scope>NUCLEOTIDE SEQUENCE</scope>
    <source>
        <strain evidence="3">ET15</strain>
        <strain evidence="2">ET37</strain>
    </source>
</reference>
<dbReference type="InterPro" id="IPR038653">
    <property type="entry name" value="Put_CMD_sf"/>
</dbReference>
<gene>
    <name evidence="2" type="ORF">QVN81_00255</name>
    <name evidence="3" type="ORF">QVN84_00250</name>
</gene>
<dbReference type="Gene3D" id="2.60.120.890">
    <property type="entry name" value="BT2081, beta-jelly-roll domain"/>
    <property type="match status" value="1"/>
</dbReference>
<dbReference type="Proteomes" id="UP001167831">
    <property type="component" value="Unassembled WGS sequence"/>
</dbReference>
<name>A0AAW7JDN5_9BACT</name>
<evidence type="ECO:0000313" key="3">
    <source>
        <dbReference type="EMBL" id="MDN0023958.1"/>
    </source>
</evidence>
<accession>A0AAW7JDN5</accession>
<evidence type="ECO:0000313" key="5">
    <source>
        <dbReference type="Proteomes" id="UP001168478"/>
    </source>
</evidence>
<dbReference type="RefSeq" id="WP_286686152.1">
    <property type="nucleotide sequence ID" value="NZ_JAUEIE010000001.1"/>
</dbReference>
<reference evidence="3" key="1">
    <citation type="submission" date="2023-06" db="EMBL/GenBank/DDBJ databases">
        <authorList>
            <person name="Zeman M."/>
            <person name="Kubasova T."/>
            <person name="Jahodarova E."/>
            <person name="Nykrynova M."/>
            <person name="Rychlik I."/>
        </authorList>
    </citation>
    <scope>NUCLEOTIDE SEQUENCE</scope>
    <source>
        <strain evidence="3">ET15</strain>
        <strain evidence="2">ET37</strain>
    </source>
</reference>
<comment type="caution">
    <text evidence="3">The sequence shown here is derived from an EMBL/GenBank/DDBJ whole genome shotgun (WGS) entry which is preliminary data.</text>
</comment>
<evidence type="ECO:0000313" key="4">
    <source>
        <dbReference type="Proteomes" id="UP001167831"/>
    </source>
</evidence>
<evidence type="ECO:0000313" key="2">
    <source>
        <dbReference type="EMBL" id="MDN0021461.1"/>
    </source>
</evidence>
<keyword evidence="4" id="KW-1185">Reference proteome</keyword>
<sequence length="386" mass="42769">MRRPYVLFISVVCCATLSSCFKEEPLNAECDIEEAYIHADNPEEMFFNASDSLIKVLYTEHDIDFRVRKETDLTAIAPCFRITEGATIVPASGSVQDFSKGPVKYKVTSEDGQWSREYNVSVNIQTKIVSDTIYYDFERYALNSNNKYYIWSDLNPDGTEANNWATGNPGFAISRSTAKPEEYPTTPVVDGLDGSAVKLTTCDTGPFGAMKGMRIAAGNLFIGRFDATSAIKPGGAMKATMFGLKYTTGKPPVKFMGYYKYKRGEVFQDKNGKPVENKQDTGDIYAVLYRNTDDSGSPTVLYGDNVLTSPQIVAIARVGKVEETDRWTEFEVSFNYNQEPDGQLLANYGYNLAVVFTSSIEGASFEGAIGSTLYIDKVRVICESTE</sequence>
<dbReference type="Pfam" id="PF13201">
    <property type="entry name" value="PCMD"/>
    <property type="match status" value="1"/>
</dbReference>
<dbReference type="InterPro" id="IPR025112">
    <property type="entry name" value="PCMD"/>
</dbReference>
<dbReference type="EMBL" id="JAUEIF010000001">
    <property type="protein sequence ID" value="MDN0023958.1"/>
    <property type="molecule type" value="Genomic_DNA"/>
</dbReference>
<dbReference type="AlphaFoldDB" id="A0AAW7JDN5"/>